<evidence type="ECO:0000256" key="1">
    <source>
        <dbReference type="SAM" id="Coils"/>
    </source>
</evidence>
<dbReference type="EMBL" id="CADCST010000096">
    <property type="protein sequence ID" value="CAA9199811.1"/>
    <property type="molecule type" value="Genomic_DNA"/>
</dbReference>
<dbReference type="Proteomes" id="UP000474567">
    <property type="component" value="Unassembled WGS sequence"/>
</dbReference>
<protein>
    <recommendedName>
        <fullName evidence="2">DUF4062 domain-containing protein</fullName>
    </recommendedName>
</protein>
<dbReference type="RefSeq" id="WP_173966811.1">
    <property type="nucleotide sequence ID" value="NZ_CADCST010000096.1"/>
</dbReference>
<dbReference type="Pfam" id="PF13271">
    <property type="entry name" value="DUF4062"/>
    <property type="match status" value="1"/>
</dbReference>
<name>A0ABN7EL89_9FLAO</name>
<dbReference type="InterPro" id="IPR025139">
    <property type="entry name" value="DUF4062"/>
</dbReference>
<feature type="coiled-coil region" evidence="1">
    <location>
        <begin position="238"/>
        <end position="290"/>
    </location>
</feature>
<keyword evidence="4" id="KW-1185">Reference proteome</keyword>
<keyword evidence="1" id="KW-0175">Coiled coil</keyword>
<gene>
    <name evidence="3" type="ORF">FLACOL7796_02881</name>
</gene>
<feature type="domain" description="DUF4062" evidence="2">
    <location>
        <begin position="11"/>
        <end position="105"/>
    </location>
</feature>
<organism evidence="3 4">
    <name type="scientific">Flavobacterium collinsii</name>
    <dbReference type="NCBI Taxonomy" id="1114861"/>
    <lineage>
        <taxon>Bacteria</taxon>
        <taxon>Pseudomonadati</taxon>
        <taxon>Bacteroidota</taxon>
        <taxon>Flavobacteriia</taxon>
        <taxon>Flavobacteriales</taxon>
        <taxon>Flavobacteriaceae</taxon>
        <taxon>Flavobacterium</taxon>
    </lineage>
</organism>
<evidence type="ECO:0000313" key="4">
    <source>
        <dbReference type="Proteomes" id="UP000474567"/>
    </source>
</evidence>
<accession>A0ABN7EL89</accession>
<evidence type="ECO:0000259" key="2">
    <source>
        <dbReference type="Pfam" id="PF13271"/>
    </source>
</evidence>
<comment type="caution">
    <text evidence="3">The sequence shown here is derived from an EMBL/GenBank/DDBJ whole genome shotgun (WGS) entry which is preliminary data.</text>
</comment>
<proteinExistence type="predicted"/>
<reference evidence="3 4" key="1">
    <citation type="submission" date="2020-02" db="EMBL/GenBank/DDBJ databases">
        <authorList>
            <person name="Criscuolo A."/>
        </authorList>
    </citation>
    <scope>NUCLEOTIDE SEQUENCE [LARGE SCALE GENOMIC DNA]</scope>
    <source>
        <strain evidence="3">CECT7796</strain>
    </source>
</reference>
<evidence type="ECO:0000313" key="3">
    <source>
        <dbReference type="EMBL" id="CAA9199811.1"/>
    </source>
</evidence>
<sequence length="399" mass="46134">MESSSEYLFPIFISSTDYNLKDLRAELARYLSELGYRPILSSSEGFPDNSPNLEPWESCIPVLDKSFVMILVIDGKYGSPLPWPNSGKLFKDKKISPTHGEYHYAHKNFKRMLVFIRSEVMTYYQSYRQILKSMKGKNIDEIEQTLKKVLPEYIDFKTLQFVHEVKTTKPIPWIKEFDDITSIKKEVQKKMLNELAEIFLVKNMHLETVVQSFNKVLQSLSSEEQTKALEKIDIAKGLSEKVLQIEEYQKELDKTKQLLHDNQQLSKTEKTTYSNEIKKLQAKILKLEETSRVSPLNQFYIENGKIQLNDLSSINSQSLVNPAFSYSQSYYTKDGHFILENKKQCDGCGKQNNYPLHLALITGELHKCNNCARNLCTECFPLSKIIINSNCTECDAKKN</sequence>